<organism evidence="2 3">
    <name type="scientific">Pleurodeles waltl</name>
    <name type="common">Iberian ribbed newt</name>
    <dbReference type="NCBI Taxonomy" id="8319"/>
    <lineage>
        <taxon>Eukaryota</taxon>
        <taxon>Metazoa</taxon>
        <taxon>Chordata</taxon>
        <taxon>Craniata</taxon>
        <taxon>Vertebrata</taxon>
        <taxon>Euteleostomi</taxon>
        <taxon>Amphibia</taxon>
        <taxon>Batrachia</taxon>
        <taxon>Caudata</taxon>
        <taxon>Salamandroidea</taxon>
        <taxon>Salamandridae</taxon>
        <taxon>Pleurodelinae</taxon>
        <taxon>Pleurodeles</taxon>
    </lineage>
</organism>
<evidence type="ECO:0000313" key="3">
    <source>
        <dbReference type="Proteomes" id="UP001066276"/>
    </source>
</evidence>
<proteinExistence type="predicted"/>
<dbReference type="Proteomes" id="UP001066276">
    <property type="component" value="Chromosome 12"/>
</dbReference>
<evidence type="ECO:0000256" key="1">
    <source>
        <dbReference type="SAM" id="MobiDB-lite"/>
    </source>
</evidence>
<comment type="caution">
    <text evidence="2">The sequence shown here is derived from an EMBL/GenBank/DDBJ whole genome shotgun (WGS) entry which is preliminary data.</text>
</comment>
<evidence type="ECO:0000313" key="2">
    <source>
        <dbReference type="EMBL" id="KAJ1080695.1"/>
    </source>
</evidence>
<gene>
    <name evidence="2" type="ORF">NDU88_000889</name>
</gene>
<name>A0AAV7KR91_PLEWA</name>
<keyword evidence="3" id="KW-1185">Reference proteome</keyword>
<protein>
    <submittedName>
        <fullName evidence="2">Uncharacterized protein</fullName>
    </submittedName>
</protein>
<reference evidence="2" key="1">
    <citation type="journal article" date="2022" name="bioRxiv">
        <title>Sequencing and chromosome-scale assembly of the giantPleurodeles waltlgenome.</title>
        <authorList>
            <person name="Brown T."/>
            <person name="Elewa A."/>
            <person name="Iarovenko S."/>
            <person name="Subramanian E."/>
            <person name="Araus A.J."/>
            <person name="Petzold A."/>
            <person name="Susuki M."/>
            <person name="Suzuki K.-i.T."/>
            <person name="Hayashi T."/>
            <person name="Toyoda A."/>
            <person name="Oliveira C."/>
            <person name="Osipova E."/>
            <person name="Leigh N.D."/>
            <person name="Simon A."/>
            <person name="Yun M.H."/>
        </authorList>
    </citation>
    <scope>NUCLEOTIDE SEQUENCE</scope>
    <source>
        <strain evidence="2">20211129_DDA</strain>
        <tissue evidence="2">Liver</tissue>
    </source>
</reference>
<feature type="region of interest" description="Disordered" evidence="1">
    <location>
        <begin position="1"/>
        <end position="29"/>
    </location>
</feature>
<dbReference type="EMBL" id="JANPWB010000016">
    <property type="protein sequence ID" value="KAJ1080695.1"/>
    <property type="molecule type" value="Genomic_DNA"/>
</dbReference>
<dbReference type="AlphaFoldDB" id="A0AAV7KR91"/>
<accession>A0AAV7KR91</accession>
<feature type="non-terminal residue" evidence="2">
    <location>
        <position position="57"/>
    </location>
</feature>
<feature type="non-terminal residue" evidence="2">
    <location>
        <position position="1"/>
    </location>
</feature>
<sequence length="57" mass="6332">SSFSQQIPQEAIFSHDLPSRRPTPTQPGGFYDILRSPGRIFPHSHSPQSSEILTIQG</sequence>